<dbReference type="Gene3D" id="2.70.50.70">
    <property type="match status" value="1"/>
</dbReference>
<evidence type="ECO:0000256" key="1">
    <source>
        <dbReference type="SAM" id="SignalP"/>
    </source>
</evidence>
<gene>
    <name evidence="2" type="ORF">AYI68_g1867</name>
</gene>
<protein>
    <recommendedName>
        <fullName evidence="4">Chitin-binding type-4 domain-containing protein</fullName>
    </recommendedName>
</protein>
<accession>A0A1R0H4B1</accession>
<keyword evidence="1" id="KW-0732">Signal</keyword>
<sequence>MKFAGILVLFAGYCLADSKLSYPPPRGNVKWWGTCSAGAGCKGPCDSSMAEVSAGKTISSDVVVSRDQELTVKWGYASNRGGFVRVAMVPYSKSDSWCEFNNNVIKYSCYESAGESIPTLQTDRWTTKIKIPLNMPDGVATLQWVWYGGGNYYGNPNATFGEHYGCSDIKIEGGPFSNAKAAATFQGGDRLNPRSDVCEYHGSNKVGDCNFPNKYPNPIPGDLLSNSLEPCSIGPSKKGKPYRF</sequence>
<dbReference type="Proteomes" id="UP000187455">
    <property type="component" value="Unassembled WGS sequence"/>
</dbReference>
<proteinExistence type="predicted"/>
<keyword evidence="3" id="KW-1185">Reference proteome</keyword>
<evidence type="ECO:0000313" key="2">
    <source>
        <dbReference type="EMBL" id="OLY83985.1"/>
    </source>
</evidence>
<dbReference type="EMBL" id="LSSL01000673">
    <property type="protein sequence ID" value="OLY83985.1"/>
    <property type="molecule type" value="Genomic_DNA"/>
</dbReference>
<feature type="chain" id="PRO_5012593383" description="Chitin-binding type-4 domain-containing protein" evidence="1">
    <location>
        <begin position="17"/>
        <end position="244"/>
    </location>
</feature>
<dbReference type="AlphaFoldDB" id="A0A1R0H4B1"/>
<dbReference type="STRING" id="133383.A0A1R0H4B1"/>
<evidence type="ECO:0000313" key="3">
    <source>
        <dbReference type="Proteomes" id="UP000187455"/>
    </source>
</evidence>
<evidence type="ECO:0008006" key="4">
    <source>
        <dbReference type="Google" id="ProtNLM"/>
    </source>
</evidence>
<name>A0A1R0H4B1_9FUNG</name>
<dbReference type="OrthoDB" id="2342176at2759"/>
<comment type="caution">
    <text evidence="2">The sequence shown here is derived from an EMBL/GenBank/DDBJ whole genome shotgun (WGS) entry which is preliminary data.</text>
</comment>
<feature type="signal peptide" evidence="1">
    <location>
        <begin position="1"/>
        <end position="16"/>
    </location>
</feature>
<reference evidence="2 3" key="1">
    <citation type="journal article" date="2016" name="Mol. Biol. Evol.">
        <title>Genome-Wide Survey of Gut Fungi (Harpellales) Reveals the First Horizontally Transferred Ubiquitin Gene from a Mosquito Host.</title>
        <authorList>
            <person name="Wang Y."/>
            <person name="White M.M."/>
            <person name="Kvist S."/>
            <person name="Moncalvo J.M."/>
        </authorList>
    </citation>
    <scope>NUCLEOTIDE SEQUENCE [LARGE SCALE GENOMIC DNA]</scope>
    <source>
        <strain evidence="2 3">ALG-7-W6</strain>
    </source>
</reference>
<organism evidence="2 3">
    <name type="scientific">Smittium mucronatum</name>
    <dbReference type="NCBI Taxonomy" id="133383"/>
    <lineage>
        <taxon>Eukaryota</taxon>
        <taxon>Fungi</taxon>
        <taxon>Fungi incertae sedis</taxon>
        <taxon>Zoopagomycota</taxon>
        <taxon>Kickxellomycotina</taxon>
        <taxon>Harpellomycetes</taxon>
        <taxon>Harpellales</taxon>
        <taxon>Legeriomycetaceae</taxon>
        <taxon>Smittium</taxon>
    </lineage>
</organism>